<keyword evidence="3" id="KW-0597">Phosphoprotein</keyword>
<accession>A0A2A6F8U8</accession>
<dbReference type="InterPro" id="IPR004358">
    <property type="entry name" value="Sig_transdc_His_kin-like_C"/>
</dbReference>
<keyword evidence="8" id="KW-0902">Two-component regulatory system</keyword>
<keyword evidence="7" id="KW-0067">ATP-binding</keyword>
<dbReference type="PROSITE" id="PS50109">
    <property type="entry name" value="HIS_KIN"/>
    <property type="match status" value="1"/>
</dbReference>
<dbReference type="SMART" id="SM00388">
    <property type="entry name" value="HisKA"/>
    <property type="match status" value="1"/>
</dbReference>
<protein>
    <recommendedName>
        <fullName evidence="2">histidine kinase</fullName>
        <ecNumber evidence="2">2.7.13.3</ecNumber>
    </recommendedName>
</protein>
<dbReference type="PANTHER" id="PTHR43065:SF10">
    <property type="entry name" value="PEROXIDE STRESS-ACTIVATED HISTIDINE KINASE MAK3"/>
    <property type="match status" value="1"/>
</dbReference>
<dbReference type="SUPFAM" id="SSF47384">
    <property type="entry name" value="Homodimeric domain of signal transducing histidine kinase"/>
    <property type="match status" value="1"/>
</dbReference>
<dbReference type="Proteomes" id="UP000219182">
    <property type="component" value="Unassembled WGS sequence"/>
</dbReference>
<dbReference type="Gene3D" id="3.30.565.10">
    <property type="entry name" value="Histidine kinase-like ATPase, C-terminal domain"/>
    <property type="match status" value="1"/>
</dbReference>
<dbReference type="Pfam" id="PF00512">
    <property type="entry name" value="HisKA"/>
    <property type="match status" value="1"/>
</dbReference>
<keyword evidence="12" id="KW-1185">Reference proteome</keyword>
<evidence type="ECO:0000256" key="5">
    <source>
        <dbReference type="ARBA" id="ARBA00022741"/>
    </source>
</evidence>
<sequence>MAHRAHNPWHEIPGNRRAGGGHDVGHAHSFITPNAPEDLLPGRGNILIAPIRTVRRIDLLQPSVPPTTRSRPSCRRSPYLMYGTQSTTVSERAVCIAHEVNQPLTAILTNAETALQWLTRDPANLDEAKQAIERIIGNTLRAAGVVRGVRDLVRKSPPMAANLDINNLIKGLLNLVSLDLRLHRIAVEVELAENLEPVMGHHGQLERVVANLVANGIEAMRTVQDRQRELRISTRLDKDGDVLVAVEDTGTGLDPALVDRIFDPLFTTKCEGMGLGLWICRSIVTAHGGRLWATPNLPHGSIFRFVVPAAVGPSTVGSKTVAPGRCRQTMRTNRQLEGFVSGAACS</sequence>
<dbReference type="GO" id="GO:0005524">
    <property type="term" value="F:ATP binding"/>
    <property type="evidence" value="ECO:0007669"/>
    <property type="project" value="UniProtKB-KW"/>
</dbReference>
<proteinExistence type="predicted"/>
<dbReference type="PRINTS" id="PR00344">
    <property type="entry name" value="BCTRLSENSOR"/>
</dbReference>
<keyword evidence="4" id="KW-0808">Transferase</keyword>
<evidence type="ECO:0000256" key="1">
    <source>
        <dbReference type="ARBA" id="ARBA00000085"/>
    </source>
</evidence>
<dbReference type="InterPro" id="IPR003661">
    <property type="entry name" value="HisK_dim/P_dom"/>
</dbReference>
<evidence type="ECO:0000256" key="6">
    <source>
        <dbReference type="ARBA" id="ARBA00022777"/>
    </source>
</evidence>
<dbReference type="PANTHER" id="PTHR43065">
    <property type="entry name" value="SENSOR HISTIDINE KINASE"/>
    <property type="match status" value="1"/>
</dbReference>
<evidence type="ECO:0000256" key="7">
    <source>
        <dbReference type="ARBA" id="ARBA00022840"/>
    </source>
</evidence>
<dbReference type="InterPro" id="IPR036097">
    <property type="entry name" value="HisK_dim/P_sf"/>
</dbReference>
<comment type="caution">
    <text evidence="11">The sequence shown here is derived from an EMBL/GenBank/DDBJ whole genome shotgun (WGS) entry which is preliminary data.</text>
</comment>
<evidence type="ECO:0000313" key="11">
    <source>
        <dbReference type="EMBL" id="PDQ18274.1"/>
    </source>
</evidence>
<dbReference type="AlphaFoldDB" id="A0A2A6F8U8"/>
<dbReference type="EC" id="2.7.13.3" evidence="2"/>
<evidence type="ECO:0000259" key="10">
    <source>
        <dbReference type="PROSITE" id="PS50109"/>
    </source>
</evidence>
<evidence type="ECO:0000256" key="8">
    <source>
        <dbReference type="ARBA" id="ARBA00023012"/>
    </source>
</evidence>
<evidence type="ECO:0000313" key="12">
    <source>
        <dbReference type="Proteomes" id="UP000219182"/>
    </source>
</evidence>
<evidence type="ECO:0000256" key="2">
    <source>
        <dbReference type="ARBA" id="ARBA00012438"/>
    </source>
</evidence>
<dbReference type="InterPro" id="IPR036890">
    <property type="entry name" value="HATPase_C_sf"/>
</dbReference>
<evidence type="ECO:0000256" key="3">
    <source>
        <dbReference type="ARBA" id="ARBA00022553"/>
    </source>
</evidence>
<dbReference type="Pfam" id="PF02518">
    <property type="entry name" value="HATPase_c"/>
    <property type="match status" value="1"/>
</dbReference>
<dbReference type="EMBL" id="NWQG01000197">
    <property type="protein sequence ID" value="PDQ18274.1"/>
    <property type="molecule type" value="Genomic_DNA"/>
</dbReference>
<dbReference type="GO" id="GO:0000155">
    <property type="term" value="F:phosphorelay sensor kinase activity"/>
    <property type="evidence" value="ECO:0007669"/>
    <property type="project" value="InterPro"/>
</dbReference>
<dbReference type="Gene3D" id="1.10.287.130">
    <property type="match status" value="1"/>
</dbReference>
<gene>
    <name evidence="11" type="ORF">CN311_25690</name>
</gene>
<evidence type="ECO:0000256" key="4">
    <source>
        <dbReference type="ARBA" id="ARBA00022679"/>
    </source>
</evidence>
<name>A0A2A6F8U8_9HYPH</name>
<reference evidence="11 12" key="1">
    <citation type="submission" date="2017-09" db="EMBL/GenBank/DDBJ databases">
        <title>Mesorhizobum sanjuanii sp. nov. isolated from nodules of Lotus tenuis in saline-alkaline lowlands of Flooding Pampa.</title>
        <authorList>
            <person name="Sannazzaro A.I."/>
            <person name="Torres Tejerizo G.A."/>
            <person name="Fontana F."/>
            <person name="Cumpa Velazquez L.M."/>
            <person name="Hansen L."/>
            <person name="Pistorio M."/>
            <person name="Estrella M.J."/>
        </authorList>
    </citation>
    <scope>NUCLEOTIDE SEQUENCE [LARGE SCALE GENOMIC DNA]</scope>
    <source>
        <strain evidence="11 12">BSA136</strain>
    </source>
</reference>
<feature type="region of interest" description="Disordered" evidence="9">
    <location>
        <begin position="1"/>
        <end position="36"/>
    </location>
</feature>
<keyword evidence="6" id="KW-0418">Kinase</keyword>
<evidence type="ECO:0000256" key="9">
    <source>
        <dbReference type="SAM" id="MobiDB-lite"/>
    </source>
</evidence>
<keyword evidence="5" id="KW-0547">Nucleotide-binding</keyword>
<dbReference type="InterPro" id="IPR005467">
    <property type="entry name" value="His_kinase_dom"/>
</dbReference>
<dbReference type="CDD" id="cd00082">
    <property type="entry name" value="HisKA"/>
    <property type="match status" value="1"/>
</dbReference>
<organism evidence="11 12">
    <name type="scientific">Mesorhizobium sanjuanii</name>
    <dbReference type="NCBI Taxonomy" id="2037900"/>
    <lineage>
        <taxon>Bacteria</taxon>
        <taxon>Pseudomonadati</taxon>
        <taxon>Pseudomonadota</taxon>
        <taxon>Alphaproteobacteria</taxon>
        <taxon>Hyphomicrobiales</taxon>
        <taxon>Phyllobacteriaceae</taxon>
        <taxon>Mesorhizobium</taxon>
    </lineage>
</organism>
<dbReference type="SMART" id="SM00387">
    <property type="entry name" value="HATPase_c"/>
    <property type="match status" value="1"/>
</dbReference>
<comment type="catalytic activity">
    <reaction evidence="1">
        <text>ATP + protein L-histidine = ADP + protein N-phospho-L-histidine.</text>
        <dbReference type="EC" id="2.7.13.3"/>
    </reaction>
</comment>
<dbReference type="InterPro" id="IPR003594">
    <property type="entry name" value="HATPase_dom"/>
</dbReference>
<feature type="domain" description="Histidine kinase" evidence="10">
    <location>
        <begin position="95"/>
        <end position="311"/>
    </location>
</feature>
<dbReference type="SUPFAM" id="SSF55874">
    <property type="entry name" value="ATPase domain of HSP90 chaperone/DNA topoisomerase II/histidine kinase"/>
    <property type="match status" value="1"/>
</dbReference>